<evidence type="ECO:0000313" key="10">
    <source>
        <dbReference type="EMBL" id="CCX06448.1"/>
    </source>
</evidence>
<feature type="domain" description="COG4 transport protein middle alpha-helical bundle" evidence="9">
    <location>
        <begin position="292"/>
        <end position="613"/>
    </location>
</feature>
<evidence type="ECO:0000313" key="11">
    <source>
        <dbReference type="Proteomes" id="UP000018144"/>
    </source>
</evidence>
<evidence type="ECO:0000256" key="1">
    <source>
        <dbReference type="ARBA" id="ARBA00004395"/>
    </source>
</evidence>
<dbReference type="InterPro" id="IPR013167">
    <property type="entry name" value="COG4_M"/>
</dbReference>
<sequence>MLSLRDPRERVRAVISFLSEAEDLRAVSTNVLVDDIGEWYHSNSRCYISYEHVAWDRTKHRRKFGHLVQSPATTIHDIIHKHLSDATQFALDQLRTETLSQHKLRVLRDSHHPELHPRALMTSSTPTSVSSAATASSVAELQSVLAALNSHDAAVTTRLKTHLSTQTSLTHTLSRLDLIRAHLGTQVVSARSLSTTTLSPAATTANRVSSAVKRLDLEQSRVRATLAVVDQVSELKTCVLGVVNAMGAAQDWETAANFLHRASKIPDEIVAGDFAAEMVASAETPDPPKVTLEMAAEGLCKLFLARFEKAVNEKDGEGITRFFKLFPLIGRGDTGLDVYGRYVCTGVAGRAREVMNQDQKGDFFFAGAVTGLFEHIATIVEQHGKLVELHYGEGKMVKVVERLQVEADMQAGIIIDTFSDEKALERKLTDIKSYAYGFLVQSFLAGTKQARTGSPAVVVDNEEETIDIKTVDLLLSEIGVMLSRWSMYCRFLGRKCQPTSTSPDALLSLPPVISNSLLLPKIINRLITPFNVMTTFFIRRSIEKAFQLDEFPDFTHSQPPYISSAVDDVMYIVQKLLSRALETSQCNLTLTVLSTVSRVLSTDFIGMIQRQMRDTRPSSSNSTFSSTELSRFLVLINNLEIAASYVHRIVASQEEEKIRELFPFEKEADTVLSAMKSMATSFESKTGEIIADASAVVFNQVTKPRLRPLLADAWRDVDYLVAPSTSEDPEPDGDLVRARFEAGWNSMMAPINKVLTEKPTLRILNTTAGYLSKLLEKKIWGFEDRVSELGAVRMERDIQRVVGVVAKGRYEMRETFERCLQMVLVVGMEEGEEAGVEWKIDAEERRRALGMVVRG</sequence>
<evidence type="ECO:0000256" key="8">
    <source>
        <dbReference type="ARBA" id="ARBA00031340"/>
    </source>
</evidence>
<evidence type="ECO:0000256" key="6">
    <source>
        <dbReference type="ARBA" id="ARBA00023034"/>
    </source>
</evidence>
<dbReference type="Proteomes" id="UP000018144">
    <property type="component" value="Unassembled WGS sequence"/>
</dbReference>
<keyword evidence="4" id="KW-0813">Transport</keyword>
<protein>
    <recommendedName>
        <fullName evidence="3">Conserved oligomeric Golgi complex subunit 4</fullName>
    </recommendedName>
    <alternativeName>
        <fullName evidence="8">Component of oligomeric Golgi complex 4</fullName>
    </alternativeName>
</protein>
<dbReference type="InterPro" id="IPR048680">
    <property type="entry name" value="COG4_N"/>
</dbReference>
<dbReference type="Pfam" id="PF09757">
    <property type="entry name" value="Arb2-like"/>
    <property type="match status" value="1"/>
</dbReference>
<name>U4L2E9_PYROM</name>
<keyword evidence="7" id="KW-0472">Membrane</keyword>
<comment type="similarity">
    <text evidence="2">Belongs to the COG4 family.</text>
</comment>
<gene>
    <name evidence="10" type="ORF">PCON_06035</name>
</gene>
<keyword evidence="6" id="KW-0333">Golgi apparatus</keyword>
<dbReference type="PANTHER" id="PTHR24016:SF0">
    <property type="entry name" value="CONSERVED OLIGOMERIC GOLGI COMPLEX SUBUNIT 4"/>
    <property type="match status" value="1"/>
</dbReference>
<dbReference type="Gene3D" id="1.20.58.1970">
    <property type="match status" value="1"/>
</dbReference>
<dbReference type="OrthoDB" id="47059at2759"/>
<dbReference type="InterPro" id="IPR019154">
    <property type="entry name" value="Arb2-like_domain"/>
</dbReference>
<comment type="subcellular location">
    <subcellularLocation>
        <location evidence="1">Golgi apparatus membrane</location>
        <topology evidence="1">Peripheral membrane protein</topology>
    </subcellularLocation>
</comment>
<dbReference type="Pfam" id="PF08318">
    <property type="entry name" value="COG4_m"/>
    <property type="match status" value="1"/>
</dbReference>
<evidence type="ECO:0000256" key="5">
    <source>
        <dbReference type="ARBA" id="ARBA00022927"/>
    </source>
</evidence>
<dbReference type="SMART" id="SM00762">
    <property type="entry name" value="Cog4"/>
    <property type="match status" value="1"/>
</dbReference>
<dbReference type="InterPro" id="IPR048682">
    <property type="entry name" value="COG4"/>
</dbReference>
<evidence type="ECO:0000256" key="2">
    <source>
        <dbReference type="ARBA" id="ARBA00009215"/>
    </source>
</evidence>
<dbReference type="GO" id="GO:0000139">
    <property type="term" value="C:Golgi membrane"/>
    <property type="evidence" value="ECO:0007669"/>
    <property type="project" value="UniProtKB-SubCell"/>
</dbReference>
<keyword evidence="11" id="KW-1185">Reference proteome</keyword>
<proteinExistence type="inferred from homology"/>
<dbReference type="OMA" id="RASECQQ"/>
<dbReference type="PANTHER" id="PTHR24016">
    <property type="entry name" value="CONSERVED OLIGOMERIC GOLGI COMPLEX SUBUNIT 4"/>
    <property type="match status" value="1"/>
</dbReference>
<dbReference type="eggNOG" id="KOG0412">
    <property type="taxonomic scope" value="Eukaryota"/>
</dbReference>
<dbReference type="Pfam" id="PF20662">
    <property type="entry name" value="COG4_C"/>
    <property type="match status" value="1"/>
</dbReference>
<evidence type="ECO:0000256" key="3">
    <source>
        <dbReference type="ARBA" id="ARBA00020975"/>
    </source>
</evidence>
<dbReference type="GO" id="GO:0015031">
    <property type="term" value="P:protein transport"/>
    <property type="evidence" value="ECO:0007669"/>
    <property type="project" value="UniProtKB-KW"/>
</dbReference>
<keyword evidence="5" id="KW-0653">Protein transport</keyword>
<dbReference type="AlphaFoldDB" id="U4L2E9"/>
<accession>U4L2E9</accession>
<dbReference type="EMBL" id="HF935290">
    <property type="protein sequence ID" value="CCX06448.1"/>
    <property type="molecule type" value="Genomic_DNA"/>
</dbReference>
<evidence type="ECO:0000256" key="7">
    <source>
        <dbReference type="ARBA" id="ARBA00023136"/>
    </source>
</evidence>
<dbReference type="InterPro" id="IPR048684">
    <property type="entry name" value="COG4_C"/>
</dbReference>
<dbReference type="STRING" id="1076935.U4L2E9"/>
<reference evidence="10 11" key="1">
    <citation type="journal article" date="2013" name="PLoS Genet.">
        <title>The genome and development-dependent transcriptomes of Pyronema confluens: a window into fungal evolution.</title>
        <authorList>
            <person name="Traeger S."/>
            <person name="Altegoer F."/>
            <person name="Freitag M."/>
            <person name="Gabaldon T."/>
            <person name="Kempken F."/>
            <person name="Kumar A."/>
            <person name="Marcet-Houben M."/>
            <person name="Poggeler S."/>
            <person name="Stajich J.E."/>
            <person name="Nowrousian M."/>
        </authorList>
    </citation>
    <scope>NUCLEOTIDE SEQUENCE [LARGE SCALE GENOMIC DNA]</scope>
    <source>
        <strain evidence="11">CBS 100304</strain>
        <tissue evidence="10">Vegetative mycelium</tissue>
    </source>
</reference>
<evidence type="ECO:0000256" key="4">
    <source>
        <dbReference type="ARBA" id="ARBA00022448"/>
    </source>
</evidence>
<organism evidence="10 11">
    <name type="scientific">Pyronema omphalodes (strain CBS 100304)</name>
    <name type="common">Pyronema confluens</name>
    <dbReference type="NCBI Taxonomy" id="1076935"/>
    <lineage>
        <taxon>Eukaryota</taxon>
        <taxon>Fungi</taxon>
        <taxon>Dikarya</taxon>
        <taxon>Ascomycota</taxon>
        <taxon>Pezizomycotina</taxon>
        <taxon>Pezizomycetes</taxon>
        <taxon>Pezizales</taxon>
        <taxon>Pyronemataceae</taxon>
        <taxon>Pyronema</taxon>
    </lineage>
</organism>
<evidence type="ECO:0000259" key="9">
    <source>
        <dbReference type="SMART" id="SM00762"/>
    </source>
</evidence>
<dbReference type="Pfam" id="PF20663">
    <property type="entry name" value="COG4_N"/>
    <property type="match status" value="1"/>
</dbReference>